<dbReference type="PROSITE" id="PS51740">
    <property type="entry name" value="SPOVT_ABRB"/>
    <property type="match status" value="1"/>
</dbReference>
<reference evidence="3 4" key="1">
    <citation type="submission" date="2016-03" db="EMBL/GenBank/DDBJ databases">
        <title>Speciation and ecological success in dimly lit waters: horizontal gene transfer in a green sulfur bacteria bloom unveiled by metagenomic assembly.</title>
        <authorList>
            <person name="Llorens-Mares T."/>
            <person name="Liu Z."/>
            <person name="Allen L.Z."/>
            <person name="Rusch D.B."/>
            <person name="Craig M.T."/>
            <person name="Dupont C.L."/>
            <person name="Bryant D.A."/>
            <person name="Casamayor E.O."/>
        </authorList>
    </citation>
    <scope>NUCLEOTIDE SEQUENCE [LARGE SCALE GENOMIC DNA]</scope>
    <source>
        <strain evidence="3">CIII</strain>
    </source>
</reference>
<dbReference type="Gene3D" id="2.10.260.10">
    <property type="match status" value="1"/>
</dbReference>
<dbReference type="EMBL" id="LVWG01000009">
    <property type="protein sequence ID" value="KZK75186.1"/>
    <property type="molecule type" value="Genomic_DNA"/>
</dbReference>
<dbReference type="Pfam" id="PF04014">
    <property type="entry name" value="MazE_antitoxin"/>
    <property type="match status" value="1"/>
</dbReference>
<dbReference type="PANTHER" id="PTHR34860:SF6">
    <property type="entry name" value="REPRESSOR-LIKE PROTEIN SSO7C3"/>
    <property type="match status" value="1"/>
</dbReference>
<sequence>MQQRRFDLIREIIYSYLQDFPTSHMTAMELSRLTEKGQMTIPIRIRKKIGLKTGDVLDLRIEGDHIIMRKIRPKADPYLTCVEESLSEWYSAEDEEAWDGL</sequence>
<evidence type="ECO:0000313" key="3">
    <source>
        <dbReference type="EMBL" id="KZK75186.1"/>
    </source>
</evidence>
<evidence type="ECO:0000259" key="2">
    <source>
        <dbReference type="PROSITE" id="PS51740"/>
    </source>
</evidence>
<evidence type="ECO:0000313" key="4">
    <source>
        <dbReference type="Proteomes" id="UP000076481"/>
    </source>
</evidence>
<comment type="caution">
    <text evidence="3">The sequence shown here is derived from an EMBL/GenBank/DDBJ whole genome shotgun (WGS) entry which is preliminary data.</text>
</comment>
<dbReference type="InterPro" id="IPR037914">
    <property type="entry name" value="SpoVT-AbrB_sf"/>
</dbReference>
<evidence type="ECO:0000256" key="1">
    <source>
        <dbReference type="PROSITE-ProRule" id="PRU01076"/>
    </source>
</evidence>
<feature type="domain" description="SpoVT-AbrB" evidence="2">
    <location>
        <begin position="28"/>
        <end position="73"/>
    </location>
</feature>
<dbReference type="SMART" id="SM00966">
    <property type="entry name" value="SpoVT_AbrB"/>
    <property type="match status" value="1"/>
</dbReference>
<dbReference type="NCBIfam" id="TIGR01439">
    <property type="entry name" value="lp_hng_hel_AbrB"/>
    <property type="match status" value="1"/>
</dbReference>
<keyword evidence="1" id="KW-0238">DNA-binding</keyword>
<organism evidence="3 4">
    <name type="scientific">Pelodictyon luteolum</name>
    <dbReference type="NCBI Taxonomy" id="1100"/>
    <lineage>
        <taxon>Bacteria</taxon>
        <taxon>Pseudomonadati</taxon>
        <taxon>Chlorobiota</taxon>
        <taxon>Chlorobiia</taxon>
        <taxon>Chlorobiales</taxon>
        <taxon>Chlorobiaceae</taxon>
        <taxon>Chlorobium/Pelodictyon group</taxon>
        <taxon>Pelodictyon</taxon>
    </lineage>
</organism>
<name>A0A165MFG6_PELLU</name>
<accession>A0A165MFG6</accession>
<dbReference type="AlphaFoldDB" id="A0A165MFG6"/>
<gene>
    <name evidence="3" type="ORF">A3K90_05555</name>
</gene>
<dbReference type="InterPro" id="IPR052975">
    <property type="entry name" value="Repressor-like_regulatory"/>
</dbReference>
<dbReference type="SUPFAM" id="SSF89447">
    <property type="entry name" value="AbrB/MazE/MraZ-like"/>
    <property type="match status" value="1"/>
</dbReference>
<dbReference type="Proteomes" id="UP000076481">
    <property type="component" value="Unassembled WGS sequence"/>
</dbReference>
<dbReference type="InterPro" id="IPR007159">
    <property type="entry name" value="SpoVT-AbrB_dom"/>
</dbReference>
<dbReference type="GO" id="GO:0003677">
    <property type="term" value="F:DNA binding"/>
    <property type="evidence" value="ECO:0007669"/>
    <property type="project" value="UniProtKB-UniRule"/>
</dbReference>
<dbReference type="PANTHER" id="PTHR34860">
    <property type="entry name" value="REPRESSOR-LIKE PROTEIN SSO7C3"/>
    <property type="match status" value="1"/>
</dbReference>
<protein>
    <recommendedName>
        <fullName evidence="2">SpoVT-AbrB domain-containing protein</fullName>
    </recommendedName>
</protein>
<proteinExistence type="predicted"/>